<dbReference type="AlphaFoldDB" id="S2WH84"/>
<evidence type="ECO:0000313" key="2">
    <source>
        <dbReference type="Proteomes" id="UP000014417"/>
    </source>
</evidence>
<dbReference type="EMBL" id="AGZR01000009">
    <property type="protein sequence ID" value="EPD32022.1"/>
    <property type="molecule type" value="Genomic_DNA"/>
</dbReference>
<organism evidence="1 2">
    <name type="scientific">Propionimicrobium lymphophilum ACS-093-V-SCH5</name>
    <dbReference type="NCBI Taxonomy" id="883161"/>
    <lineage>
        <taxon>Bacteria</taxon>
        <taxon>Bacillati</taxon>
        <taxon>Actinomycetota</taxon>
        <taxon>Actinomycetes</taxon>
        <taxon>Propionibacteriales</taxon>
        <taxon>Propionibacteriaceae</taxon>
        <taxon>Propionimicrobium</taxon>
    </lineage>
</organism>
<dbReference type="Proteomes" id="UP000014417">
    <property type="component" value="Unassembled WGS sequence"/>
</dbReference>
<dbReference type="HOGENOM" id="CLU_2668131_0_0_11"/>
<sequence length="75" mass="8117">MCLDIASFWVELRSKLLSGEPISKMLAWAVLQVVLIVADFASPSPCVGIIIVKVLARIVILVLDDKGKGNPPDNE</sequence>
<accession>S2WH84</accession>
<comment type="caution">
    <text evidence="1">The sequence shown here is derived from an EMBL/GenBank/DDBJ whole genome shotgun (WGS) entry which is preliminary data.</text>
</comment>
<reference evidence="1 2" key="1">
    <citation type="submission" date="2013-04" db="EMBL/GenBank/DDBJ databases">
        <title>The Genome Sequence of Propionimicrobium lymphophilum ACS-093-V-SCH5.</title>
        <authorList>
            <consortium name="The Broad Institute Genomics Platform"/>
            <person name="Earl A."/>
            <person name="Ward D."/>
            <person name="Feldgarden M."/>
            <person name="Gevers D."/>
            <person name="Saerens B."/>
            <person name="Vaneechoutte M."/>
            <person name="Walker B."/>
            <person name="Young S."/>
            <person name="Zeng Q."/>
            <person name="Gargeya S."/>
            <person name="Fitzgerald M."/>
            <person name="Haas B."/>
            <person name="Abouelleil A."/>
            <person name="Allen A.W."/>
            <person name="Alvarado L."/>
            <person name="Arachchi H.M."/>
            <person name="Berlin A.M."/>
            <person name="Chapman S.B."/>
            <person name="Gainer-Dewar J."/>
            <person name="Goldberg J."/>
            <person name="Griggs A."/>
            <person name="Gujja S."/>
            <person name="Hansen M."/>
            <person name="Howarth C."/>
            <person name="Imamovic A."/>
            <person name="Ireland A."/>
            <person name="Larimer J."/>
            <person name="McCowan C."/>
            <person name="Murphy C."/>
            <person name="Pearson M."/>
            <person name="Poon T.W."/>
            <person name="Priest M."/>
            <person name="Roberts A."/>
            <person name="Saif S."/>
            <person name="Shea T."/>
            <person name="Sisk P."/>
            <person name="Sykes S."/>
            <person name="Wortman J."/>
            <person name="Nusbaum C."/>
            <person name="Birren B."/>
        </authorList>
    </citation>
    <scope>NUCLEOTIDE SEQUENCE [LARGE SCALE GENOMIC DNA]</scope>
    <source>
        <strain evidence="1 2">ACS-093-V-SCH5</strain>
    </source>
</reference>
<proteinExistence type="predicted"/>
<gene>
    <name evidence="1" type="ORF">HMPREF9306_01584</name>
</gene>
<keyword evidence="2" id="KW-1185">Reference proteome</keyword>
<name>S2WH84_9ACTN</name>
<protein>
    <submittedName>
        <fullName evidence="1">Uncharacterized protein</fullName>
    </submittedName>
</protein>
<evidence type="ECO:0000313" key="1">
    <source>
        <dbReference type="EMBL" id="EPD32022.1"/>
    </source>
</evidence>